<feature type="compositionally biased region" description="Basic and acidic residues" evidence="5">
    <location>
        <begin position="470"/>
        <end position="503"/>
    </location>
</feature>
<evidence type="ECO:0008006" key="11">
    <source>
        <dbReference type="Google" id="ProtNLM"/>
    </source>
</evidence>
<dbReference type="InterPro" id="IPR001789">
    <property type="entry name" value="Sig_transdc_resp-reg_receiver"/>
</dbReference>
<dbReference type="GO" id="GO:0000160">
    <property type="term" value="P:phosphorelay signal transduction system"/>
    <property type="evidence" value="ECO:0007669"/>
    <property type="project" value="InterPro"/>
</dbReference>
<dbReference type="SUPFAM" id="SSF52172">
    <property type="entry name" value="CheY-like"/>
    <property type="match status" value="1"/>
</dbReference>
<dbReference type="InterPro" id="IPR001610">
    <property type="entry name" value="PAC"/>
</dbReference>
<feature type="domain" description="PAS" evidence="7">
    <location>
        <begin position="145"/>
        <end position="218"/>
    </location>
</feature>
<dbReference type="Pfam" id="PF00072">
    <property type="entry name" value="Response_reg"/>
    <property type="match status" value="1"/>
</dbReference>
<feature type="domain" description="Response regulatory" evidence="6">
    <location>
        <begin position="12"/>
        <end position="129"/>
    </location>
</feature>
<dbReference type="InterPro" id="IPR000700">
    <property type="entry name" value="PAS-assoc_C"/>
</dbReference>
<dbReference type="EMBL" id="BMCI01000006">
    <property type="protein sequence ID" value="GGC67863.1"/>
    <property type="molecule type" value="Genomic_DNA"/>
</dbReference>
<dbReference type="AlphaFoldDB" id="A0A830DWV0"/>
<dbReference type="SUPFAM" id="SSF55785">
    <property type="entry name" value="PYP-like sensor domain (PAS domain)"/>
    <property type="match status" value="1"/>
</dbReference>
<dbReference type="InterPro" id="IPR029016">
    <property type="entry name" value="GAF-like_dom_sf"/>
</dbReference>
<evidence type="ECO:0000259" key="6">
    <source>
        <dbReference type="PROSITE" id="PS50110"/>
    </source>
</evidence>
<dbReference type="PROSITE" id="PS50113">
    <property type="entry name" value="PAC"/>
    <property type="match status" value="1"/>
</dbReference>
<proteinExistence type="predicted"/>
<dbReference type="SMART" id="SM00448">
    <property type="entry name" value="REC"/>
    <property type="match status" value="1"/>
</dbReference>
<evidence type="ECO:0000313" key="10">
    <source>
        <dbReference type="Proteomes" id="UP000646833"/>
    </source>
</evidence>
<feature type="compositionally biased region" description="Acidic residues" evidence="5">
    <location>
        <begin position="452"/>
        <end position="465"/>
    </location>
</feature>
<dbReference type="PROSITE" id="PS50110">
    <property type="entry name" value="RESPONSE_REGULATORY"/>
    <property type="match status" value="1"/>
</dbReference>
<evidence type="ECO:0000256" key="5">
    <source>
        <dbReference type="SAM" id="MobiDB-lite"/>
    </source>
</evidence>
<dbReference type="CDD" id="cd00130">
    <property type="entry name" value="PAS"/>
    <property type="match status" value="1"/>
</dbReference>
<evidence type="ECO:0000259" key="8">
    <source>
        <dbReference type="PROSITE" id="PS50113"/>
    </source>
</evidence>
<dbReference type="PROSITE" id="PS50112">
    <property type="entry name" value="PAS"/>
    <property type="match status" value="1"/>
</dbReference>
<name>A0A830DWV0_9EURY</name>
<gene>
    <name evidence="9" type="ORF">GCM10007209_32470</name>
</gene>
<dbReference type="SUPFAM" id="SSF55781">
    <property type="entry name" value="GAF domain-like"/>
    <property type="match status" value="1"/>
</dbReference>
<evidence type="ECO:0000256" key="2">
    <source>
        <dbReference type="ARBA" id="ARBA00022679"/>
    </source>
</evidence>
<protein>
    <recommendedName>
        <fullName evidence="11">HTR-like protein</fullName>
    </recommendedName>
</protein>
<organism evidence="9 10">
    <name type="scientific">Haloferax sulfurifontis</name>
    <dbReference type="NCBI Taxonomy" id="255616"/>
    <lineage>
        <taxon>Archaea</taxon>
        <taxon>Methanobacteriati</taxon>
        <taxon>Methanobacteriota</taxon>
        <taxon>Stenosarchaea group</taxon>
        <taxon>Halobacteria</taxon>
        <taxon>Halobacteriales</taxon>
        <taxon>Haloferacaceae</taxon>
        <taxon>Haloferax</taxon>
    </lineage>
</organism>
<dbReference type="CDD" id="cd00156">
    <property type="entry name" value="REC"/>
    <property type="match status" value="1"/>
</dbReference>
<dbReference type="NCBIfam" id="TIGR00229">
    <property type="entry name" value="sensory_box"/>
    <property type="match status" value="1"/>
</dbReference>
<keyword evidence="2" id="KW-0808">Transferase</keyword>
<reference evidence="9" key="2">
    <citation type="submission" date="2020-09" db="EMBL/GenBank/DDBJ databases">
        <authorList>
            <person name="Sun Q."/>
            <person name="Sedlacek I."/>
        </authorList>
    </citation>
    <scope>NUCLEOTIDE SEQUENCE</scope>
    <source>
        <strain evidence="9">CCM 7217</strain>
    </source>
</reference>
<dbReference type="InterPro" id="IPR011006">
    <property type="entry name" value="CheY-like_superfamily"/>
</dbReference>
<feature type="modified residue" description="4-aspartylphosphate" evidence="4">
    <location>
        <position position="63"/>
    </location>
</feature>
<sequence length="503" mass="54642">MDVSEGESASRRVLYVDDDEGLLALTKRFLESTDDEIEVVTTDSPRRALALLASESFDAVVSDYQMPEMSGLELLSVLREERGSDVPFVIFTGRSREEVAIEALNLGADSYLQKGGDPTTQYGVLRQTLVRITDHRRAERRLREREAYLRVTLNSIAEGVVATDADGTVVQLNRTAEEITGYDADAAVGEPLSDVLVLVDGETGERIDPMRRVAEADGPVELAAGTKLVTSDGGERYIEDSMSPIRTDDGAVEGVVAVFRDVTEAYRERERRERQQRALVGLATDEAVIGGSFEDALPRITETMATVLNVERASVWLFDDAETLRCVDQYDRSSGEHNAGTTLTASNYPSYFEALAANRSLGVDDVRTDPATAELRDGYLGPKGIASMLDATVRSGGEVVGVVCHEHVGEPRQWRTDERRFAAEVADNVVIALMRATDVEALPARAGGNETGDAEASDAEADDTGAGDAKTGDSEGNERGDGTRPREERRGSRAEPRAEQSEE</sequence>
<evidence type="ECO:0000259" key="7">
    <source>
        <dbReference type="PROSITE" id="PS50112"/>
    </source>
</evidence>
<dbReference type="Gene3D" id="3.30.450.40">
    <property type="match status" value="1"/>
</dbReference>
<dbReference type="InterPro" id="IPR035965">
    <property type="entry name" value="PAS-like_dom_sf"/>
</dbReference>
<dbReference type="InterPro" id="IPR050595">
    <property type="entry name" value="Bact_response_regulator"/>
</dbReference>
<dbReference type="InterPro" id="IPR000014">
    <property type="entry name" value="PAS"/>
</dbReference>
<accession>A0A830DWV0</accession>
<dbReference type="Gene3D" id="3.30.450.20">
    <property type="entry name" value="PAS domain"/>
    <property type="match status" value="1"/>
</dbReference>
<dbReference type="PANTHER" id="PTHR44591">
    <property type="entry name" value="STRESS RESPONSE REGULATOR PROTEIN 1"/>
    <property type="match status" value="1"/>
</dbReference>
<feature type="domain" description="PAC" evidence="8">
    <location>
        <begin position="222"/>
        <end position="274"/>
    </location>
</feature>
<dbReference type="PANTHER" id="PTHR44591:SF3">
    <property type="entry name" value="RESPONSE REGULATORY DOMAIN-CONTAINING PROTEIN"/>
    <property type="match status" value="1"/>
</dbReference>
<dbReference type="Proteomes" id="UP000646833">
    <property type="component" value="Unassembled WGS sequence"/>
</dbReference>
<dbReference type="SMART" id="SM00086">
    <property type="entry name" value="PAC"/>
    <property type="match status" value="1"/>
</dbReference>
<evidence type="ECO:0000256" key="3">
    <source>
        <dbReference type="ARBA" id="ARBA00022777"/>
    </source>
</evidence>
<keyword evidence="1 4" id="KW-0597">Phosphoprotein</keyword>
<evidence type="ECO:0000313" key="9">
    <source>
        <dbReference type="EMBL" id="GGC67863.1"/>
    </source>
</evidence>
<dbReference type="SMART" id="SM00065">
    <property type="entry name" value="GAF"/>
    <property type="match status" value="1"/>
</dbReference>
<evidence type="ECO:0000256" key="1">
    <source>
        <dbReference type="ARBA" id="ARBA00022553"/>
    </source>
</evidence>
<dbReference type="RefSeq" id="WP_188424514.1">
    <property type="nucleotide sequence ID" value="NZ_BMCI01000006.1"/>
</dbReference>
<dbReference type="GO" id="GO:0016301">
    <property type="term" value="F:kinase activity"/>
    <property type="evidence" value="ECO:0007669"/>
    <property type="project" value="UniProtKB-KW"/>
</dbReference>
<dbReference type="SMART" id="SM00091">
    <property type="entry name" value="PAS"/>
    <property type="match status" value="1"/>
</dbReference>
<keyword evidence="3" id="KW-0418">Kinase</keyword>
<dbReference type="Pfam" id="PF08448">
    <property type="entry name" value="PAS_4"/>
    <property type="match status" value="1"/>
</dbReference>
<dbReference type="InterPro" id="IPR003018">
    <property type="entry name" value="GAF"/>
</dbReference>
<dbReference type="Gene3D" id="3.40.50.2300">
    <property type="match status" value="1"/>
</dbReference>
<dbReference type="Pfam" id="PF01590">
    <property type="entry name" value="GAF"/>
    <property type="match status" value="1"/>
</dbReference>
<dbReference type="InterPro" id="IPR013656">
    <property type="entry name" value="PAS_4"/>
</dbReference>
<reference evidence="9" key="1">
    <citation type="journal article" date="2014" name="Int. J. Syst. Evol. Microbiol.">
        <title>Complete genome sequence of Corynebacterium casei LMG S-19264T (=DSM 44701T), isolated from a smear-ripened cheese.</title>
        <authorList>
            <consortium name="US DOE Joint Genome Institute (JGI-PGF)"/>
            <person name="Walter F."/>
            <person name="Albersmeier A."/>
            <person name="Kalinowski J."/>
            <person name="Ruckert C."/>
        </authorList>
    </citation>
    <scope>NUCLEOTIDE SEQUENCE</scope>
    <source>
        <strain evidence="9">CCM 7217</strain>
    </source>
</reference>
<comment type="caution">
    <text evidence="9">The sequence shown here is derived from an EMBL/GenBank/DDBJ whole genome shotgun (WGS) entry which is preliminary data.</text>
</comment>
<evidence type="ECO:0000256" key="4">
    <source>
        <dbReference type="PROSITE-ProRule" id="PRU00169"/>
    </source>
</evidence>
<feature type="region of interest" description="Disordered" evidence="5">
    <location>
        <begin position="444"/>
        <end position="503"/>
    </location>
</feature>